<name>A0A0C9XDD7_9AGAR</name>
<dbReference type="Proteomes" id="UP000054477">
    <property type="component" value="Unassembled WGS sequence"/>
</dbReference>
<dbReference type="HOGENOM" id="CLU_2306567_0_0_1"/>
<reference evidence="2" key="2">
    <citation type="submission" date="2015-01" db="EMBL/GenBank/DDBJ databases">
        <title>Evolutionary Origins and Diversification of the Mycorrhizal Mutualists.</title>
        <authorList>
            <consortium name="DOE Joint Genome Institute"/>
            <consortium name="Mycorrhizal Genomics Consortium"/>
            <person name="Kohler A."/>
            <person name="Kuo A."/>
            <person name="Nagy L.G."/>
            <person name="Floudas D."/>
            <person name="Copeland A."/>
            <person name="Barry K.W."/>
            <person name="Cichocki N."/>
            <person name="Veneault-Fourrey C."/>
            <person name="LaButti K."/>
            <person name="Lindquist E.A."/>
            <person name="Lipzen A."/>
            <person name="Lundell T."/>
            <person name="Morin E."/>
            <person name="Murat C."/>
            <person name="Riley R."/>
            <person name="Ohm R."/>
            <person name="Sun H."/>
            <person name="Tunlid A."/>
            <person name="Henrissat B."/>
            <person name="Grigoriev I.V."/>
            <person name="Hibbett D.S."/>
            <person name="Martin F."/>
        </authorList>
    </citation>
    <scope>NUCLEOTIDE SEQUENCE [LARGE SCALE GENOMIC DNA]</scope>
    <source>
        <strain evidence="2">LaAM-08-1</strain>
    </source>
</reference>
<gene>
    <name evidence="1" type="ORF">K443DRAFT_170962</name>
</gene>
<dbReference type="EMBL" id="KN838645">
    <property type="protein sequence ID" value="KIJ99528.1"/>
    <property type="molecule type" value="Genomic_DNA"/>
</dbReference>
<proteinExistence type="predicted"/>
<evidence type="ECO:0000313" key="2">
    <source>
        <dbReference type="Proteomes" id="UP000054477"/>
    </source>
</evidence>
<dbReference type="AlphaFoldDB" id="A0A0C9XDD7"/>
<protein>
    <submittedName>
        <fullName evidence="1">Uncharacterized protein</fullName>
    </submittedName>
</protein>
<accession>A0A0C9XDD7</accession>
<organism evidence="1 2">
    <name type="scientific">Laccaria amethystina LaAM-08-1</name>
    <dbReference type="NCBI Taxonomy" id="1095629"/>
    <lineage>
        <taxon>Eukaryota</taxon>
        <taxon>Fungi</taxon>
        <taxon>Dikarya</taxon>
        <taxon>Basidiomycota</taxon>
        <taxon>Agaricomycotina</taxon>
        <taxon>Agaricomycetes</taxon>
        <taxon>Agaricomycetidae</taxon>
        <taxon>Agaricales</taxon>
        <taxon>Agaricineae</taxon>
        <taxon>Hydnangiaceae</taxon>
        <taxon>Laccaria</taxon>
    </lineage>
</organism>
<keyword evidence="2" id="KW-1185">Reference proteome</keyword>
<evidence type="ECO:0000313" key="1">
    <source>
        <dbReference type="EMBL" id="KIJ99528.1"/>
    </source>
</evidence>
<sequence length="100" mass="11603">MHPPRILEHSQTKTLNLQSITARGELRARLDMQGCLSAMPVKHPKLSHTEKYERRFHKNIARLQCRCDTRFYNLSSSAIFLWIKGQPRGLTKTVKTLLTT</sequence>
<reference evidence="1 2" key="1">
    <citation type="submission" date="2014-04" db="EMBL/GenBank/DDBJ databases">
        <authorList>
            <consortium name="DOE Joint Genome Institute"/>
            <person name="Kuo A."/>
            <person name="Kohler A."/>
            <person name="Nagy L.G."/>
            <person name="Floudas D."/>
            <person name="Copeland A."/>
            <person name="Barry K.W."/>
            <person name="Cichocki N."/>
            <person name="Veneault-Fourrey C."/>
            <person name="LaButti K."/>
            <person name="Lindquist E.A."/>
            <person name="Lipzen A."/>
            <person name="Lundell T."/>
            <person name="Morin E."/>
            <person name="Murat C."/>
            <person name="Sun H."/>
            <person name="Tunlid A."/>
            <person name="Henrissat B."/>
            <person name="Grigoriev I.V."/>
            <person name="Hibbett D.S."/>
            <person name="Martin F."/>
            <person name="Nordberg H.P."/>
            <person name="Cantor M.N."/>
            <person name="Hua S.X."/>
        </authorList>
    </citation>
    <scope>NUCLEOTIDE SEQUENCE [LARGE SCALE GENOMIC DNA]</scope>
    <source>
        <strain evidence="1 2">LaAM-08-1</strain>
    </source>
</reference>